<keyword evidence="4" id="KW-1185">Reference proteome</keyword>
<evidence type="ECO:0000256" key="2">
    <source>
        <dbReference type="SAM" id="MobiDB-lite"/>
    </source>
</evidence>
<dbReference type="OrthoDB" id="15544at2"/>
<sequence length="483" mass="52826">MKALFSKLKTLTKGRRNLNGEAKKEQLKNALALLFIALLSVGFYAFTKSSPAPKIKRPPAFDGVFDKSFNQRSDEALLLRQQHQIDKLTARMKKKEEKETVAPAATMDEETKALIKSMNEQLASLKEENLKINEKLQFALLKTASSSSMAGIAARPPTKEEMEARKKAKLQQQRDYYAHAGLETVRLLVNKNKEEHTPDNYVWAGTFVEGVMLTGVLGDAGINGSKNMGTALIRLVSNGIMPNNQFSHLKDCSALVSTYGDLSASSVVLHLETLSCAGKRLNFEQKVYGTVFDLDAMQDLRGTSVLKTKPLLNYTAAAGMLAGIGDGLKNYGSAQTINSNGSITTFSPRAIGQSAAGGAITNPANKISDYVMKIADLYHPLVVAKAGRRVSVLFTKGFWIDKEHQVYESGKAFEEAREEPSVTTTISRTSTESQDSMDANNNHEQGSLWPNSEPAAEQVFLGKSQPELSEPLFSPIQKETSHG</sequence>
<accession>A0A378KK13</accession>
<dbReference type="Pfam" id="PF03743">
    <property type="entry name" value="TrbI"/>
    <property type="match status" value="1"/>
</dbReference>
<feature type="coiled-coil region" evidence="1">
    <location>
        <begin position="78"/>
        <end position="142"/>
    </location>
</feature>
<name>A0A378KK13_9GAMM</name>
<feature type="compositionally biased region" description="Basic and acidic residues" evidence="2">
    <location>
        <begin position="411"/>
        <end position="420"/>
    </location>
</feature>
<dbReference type="InterPro" id="IPR005498">
    <property type="entry name" value="T4SS_VirB10/TraB/TrbI"/>
</dbReference>
<dbReference type="CDD" id="cd16430">
    <property type="entry name" value="TraB"/>
    <property type="match status" value="1"/>
</dbReference>
<dbReference type="EMBL" id="UGOA01000003">
    <property type="protein sequence ID" value="STX84879.1"/>
    <property type="molecule type" value="Genomic_DNA"/>
</dbReference>
<organism evidence="3 4">
    <name type="scientific">Legionella donaldsonii</name>
    <dbReference type="NCBI Taxonomy" id="45060"/>
    <lineage>
        <taxon>Bacteria</taxon>
        <taxon>Pseudomonadati</taxon>
        <taxon>Pseudomonadota</taxon>
        <taxon>Gammaproteobacteria</taxon>
        <taxon>Legionellales</taxon>
        <taxon>Legionellaceae</taxon>
        <taxon>Legionella</taxon>
    </lineage>
</organism>
<keyword evidence="1" id="KW-0175">Coiled coil</keyword>
<protein>
    <submittedName>
        <fullName evidence="3">Conjugative transfer protein TraB</fullName>
    </submittedName>
</protein>
<feature type="compositionally biased region" description="Polar residues" evidence="2">
    <location>
        <begin position="421"/>
        <end position="450"/>
    </location>
</feature>
<dbReference type="Proteomes" id="UP000254677">
    <property type="component" value="Unassembled WGS sequence"/>
</dbReference>
<reference evidence="3 4" key="1">
    <citation type="submission" date="2018-06" db="EMBL/GenBank/DDBJ databases">
        <authorList>
            <consortium name="Pathogen Informatics"/>
            <person name="Doyle S."/>
        </authorList>
    </citation>
    <scope>NUCLEOTIDE SEQUENCE [LARGE SCALE GENOMIC DNA]</scope>
    <source>
        <strain evidence="3 4">NCTC13292</strain>
    </source>
</reference>
<dbReference type="RefSeq" id="WP_115222896.1">
    <property type="nucleotide sequence ID" value="NZ_UGOA01000003.1"/>
</dbReference>
<evidence type="ECO:0000313" key="3">
    <source>
        <dbReference type="EMBL" id="STX84879.1"/>
    </source>
</evidence>
<evidence type="ECO:0000256" key="1">
    <source>
        <dbReference type="SAM" id="Coils"/>
    </source>
</evidence>
<proteinExistence type="predicted"/>
<feature type="region of interest" description="Disordered" evidence="2">
    <location>
        <begin position="411"/>
        <end position="483"/>
    </location>
</feature>
<dbReference type="AlphaFoldDB" id="A0A378KK13"/>
<evidence type="ECO:0000313" key="4">
    <source>
        <dbReference type="Proteomes" id="UP000254677"/>
    </source>
</evidence>
<gene>
    <name evidence="3" type="ORF">NCTC13292_03231</name>
</gene>